<evidence type="ECO:0000256" key="1">
    <source>
        <dbReference type="SAM" id="MobiDB-lite"/>
    </source>
</evidence>
<dbReference type="GeneID" id="36339003"/>
<gene>
    <name evidence="3" type="ORF">EGR_03288</name>
</gene>
<feature type="region of interest" description="Disordered" evidence="1">
    <location>
        <begin position="244"/>
        <end position="287"/>
    </location>
</feature>
<dbReference type="RefSeq" id="XP_024352938.1">
    <property type="nucleotide sequence ID" value="XM_024492537.1"/>
</dbReference>
<accession>W6UTN6</accession>
<dbReference type="InterPro" id="IPR058666">
    <property type="entry name" value="SASH1/NUB1_homeodomain"/>
</dbReference>
<dbReference type="CTD" id="36339003"/>
<dbReference type="PANTHER" id="PTHR12301">
    <property type="entry name" value="SAM-DOMAIN, SH3 AND NUCLEAR LOCALIZATION SIGNALS PROTEIN RELATED"/>
    <property type="match status" value="1"/>
</dbReference>
<dbReference type="EMBL" id="APAU02000017">
    <property type="protein sequence ID" value="EUB61742.1"/>
    <property type="molecule type" value="Genomic_DNA"/>
</dbReference>
<comment type="caution">
    <text evidence="3">The sequence shown here is derived from an EMBL/GenBank/DDBJ whole genome shotgun (WGS) entry which is preliminary data.</text>
</comment>
<organism evidence="3 4">
    <name type="scientific">Echinococcus granulosus</name>
    <name type="common">Hydatid tapeworm</name>
    <dbReference type="NCBI Taxonomy" id="6210"/>
    <lineage>
        <taxon>Eukaryota</taxon>
        <taxon>Metazoa</taxon>
        <taxon>Spiralia</taxon>
        <taxon>Lophotrochozoa</taxon>
        <taxon>Platyhelminthes</taxon>
        <taxon>Cestoda</taxon>
        <taxon>Eucestoda</taxon>
        <taxon>Cyclophyllidea</taxon>
        <taxon>Taeniidae</taxon>
        <taxon>Echinococcus</taxon>
        <taxon>Echinococcus granulosus group</taxon>
    </lineage>
</organism>
<proteinExistence type="predicted"/>
<dbReference type="STRING" id="6210.W6UTN6"/>
<dbReference type="PANTHER" id="PTHR12301:SF10">
    <property type="match status" value="1"/>
</dbReference>
<feature type="domain" description="SASH1/NUB1 homeodomain-like" evidence="2">
    <location>
        <begin position="292"/>
        <end position="356"/>
    </location>
</feature>
<keyword evidence="4" id="KW-1185">Reference proteome</keyword>
<dbReference type="KEGG" id="egl:EGR_03288"/>
<evidence type="ECO:0000313" key="4">
    <source>
        <dbReference type="Proteomes" id="UP000019149"/>
    </source>
</evidence>
<reference evidence="3 4" key="1">
    <citation type="journal article" date="2013" name="Nat. Genet.">
        <title>The genome of the hydatid tapeworm Echinococcus granulosus.</title>
        <authorList>
            <person name="Zheng H."/>
            <person name="Zhang W."/>
            <person name="Zhang L."/>
            <person name="Zhang Z."/>
            <person name="Li J."/>
            <person name="Lu G."/>
            <person name="Zhu Y."/>
            <person name="Wang Y."/>
            <person name="Huang Y."/>
            <person name="Liu J."/>
            <person name="Kang H."/>
            <person name="Chen J."/>
            <person name="Wang L."/>
            <person name="Chen A."/>
            <person name="Yu S."/>
            <person name="Gao Z."/>
            <person name="Jin L."/>
            <person name="Gu W."/>
            <person name="Wang Z."/>
            <person name="Zhao L."/>
            <person name="Shi B."/>
            <person name="Wen H."/>
            <person name="Lin R."/>
            <person name="Jones M.K."/>
            <person name="Brejova B."/>
            <person name="Vinar T."/>
            <person name="Zhao G."/>
            <person name="McManus D.P."/>
            <person name="Chen Z."/>
            <person name="Zhou Y."/>
            <person name="Wang S."/>
        </authorList>
    </citation>
    <scope>NUCLEOTIDE SEQUENCE [LARGE SCALE GENOMIC DNA]</scope>
</reference>
<name>W6UTN6_ECHGR</name>
<sequence length="507" mass="56300">MRKRTSIIELQKRGKVSGHRVPRVVPDLKQPNFDDGVAPTAPPTIHSCPTHSEAALLTVDERRRERRDHCDAIAAASVDGISLYQRLLQHGLARIDQLGGLTRQRLIDMGVTSAEARASLLTAAQLLTNSRIETPVCIISEGEDASATWNRTPINYEPKSLYARGDILLPRSKHFPNIPRNDSLAAQRSNSLGPKLPNDLKMAMPPRILEMTGSNVGSLNKNYAPGEISFARPKTPVGILRKSSMRNQQSGEANRSCLPECGRKRTASTPKSVKIDESSLQHQNSTTNSANLESLIAERLRVEWIDLTKPPYTNAAGESGIPLRLVERYAEEVDKDFMTIAMILETLRERSLTGAGLHFTPNYDDIRTQRYLNCSGIKTDNLTDFLTTIGLPMYSNRLVAALGSAELALPACLTAVTDAQMVYGLDIPLTHVRRIRTEAALIPKSLLAANTSSMPRSNGLTKQMIFRRQQHHHHHQQQQSQQQQLQFRQVFSKSDILPPESGILDRV</sequence>
<evidence type="ECO:0000313" key="3">
    <source>
        <dbReference type="EMBL" id="EUB61742.1"/>
    </source>
</evidence>
<dbReference type="OrthoDB" id="10047268at2759"/>
<dbReference type="InterPro" id="IPR051725">
    <property type="entry name" value="SAM-SH3_domain_protein"/>
</dbReference>
<dbReference type="Proteomes" id="UP000019149">
    <property type="component" value="Unassembled WGS sequence"/>
</dbReference>
<dbReference type="AlphaFoldDB" id="W6UTN6"/>
<evidence type="ECO:0000259" key="2">
    <source>
        <dbReference type="Pfam" id="PF26285"/>
    </source>
</evidence>
<protein>
    <submittedName>
        <fullName evidence="3">SAM and SH3 domain-containing protein</fullName>
    </submittedName>
</protein>
<dbReference type="Pfam" id="PF26285">
    <property type="entry name" value="SASH1_Homeodomain"/>
    <property type="match status" value="1"/>
</dbReference>